<dbReference type="Proteomes" id="UP000625711">
    <property type="component" value="Unassembled WGS sequence"/>
</dbReference>
<dbReference type="EMBL" id="JAACXV010023860">
    <property type="protein sequence ID" value="KAF7262807.1"/>
    <property type="molecule type" value="Genomic_DNA"/>
</dbReference>
<evidence type="ECO:0000313" key="1">
    <source>
        <dbReference type="EMBL" id="KAF7262807.1"/>
    </source>
</evidence>
<accession>A0A834HLR2</accession>
<feature type="non-terminal residue" evidence="1">
    <location>
        <position position="1"/>
    </location>
</feature>
<organism evidence="1 2">
    <name type="scientific">Rhynchophorus ferrugineus</name>
    <name type="common">Red palm weevil</name>
    <name type="synonym">Curculio ferrugineus</name>
    <dbReference type="NCBI Taxonomy" id="354439"/>
    <lineage>
        <taxon>Eukaryota</taxon>
        <taxon>Metazoa</taxon>
        <taxon>Ecdysozoa</taxon>
        <taxon>Arthropoda</taxon>
        <taxon>Hexapoda</taxon>
        <taxon>Insecta</taxon>
        <taxon>Pterygota</taxon>
        <taxon>Neoptera</taxon>
        <taxon>Endopterygota</taxon>
        <taxon>Coleoptera</taxon>
        <taxon>Polyphaga</taxon>
        <taxon>Cucujiformia</taxon>
        <taxon>Curculionidae</taxon>
        <taxon>Dryophthorinae</taxon>
        <taxon>Rhynchophorus</taxon>
    </lineage>
</organism>
<protein>
    <submittedName>
        <fullName evidence="1">Uncharacterized protein</fullName>
    </submittedName>
</protein>
<dbReference type="AlphaFoldDB" id="A0A834HLR2"/>
<keyword evidence="2" id="KW-1185">Reference proteome</keyword>
<gene>
    <name evidence="1" type="ORF">GWI33_004024</name>
</gene>
<proteinExistence type="predicted"/>
<sequence>MFTIEISKLGGFLSLKSFLGVIIVIEYPFNCVSEGVAIFVPVVQQQEHFRHQQFTELRVCTTCRGAVGSVLANARPRQLRRRQLFSGREIVNESRRRFKLIHSSSTSTENEICVAQCPKSEWLCRRVGFLTDKLCNENRRY</sequence>
<name>A0A834HLR2_RHYFE</name>
<reference evidence="1" key="1">
    <citation type="submission" date="2020-08" db="EMBL/GenBank/DDBJ databases">
        <title>Genome sequencing and assembly of the red palm weevil Rhynchophorus ferrugineus.</title>
        <authorList>
            <person name="Dias G.B."/>
            <person name="Bergman C.M."/>
            <person name="Manee M."/>
        </authorList>
    </citation>
    <scope>NUCLEOTIDE SEQUENCE</scope>
    <source>
        <strain evidence="1">AA-2017</strain>
        <tissue evidence="1">Whole larva</tissue>
    </source>
</reference>
<evidence type="ECO:0000313" key="2">
    <source>
        <dbReference type="Proteomes" id="UP000625711"/>
    </source>
</evidence>
<comment type="caution">
    <text evidence="1">The sequence shown here is derived from an EMBL/GenBank/DDBJ whole genome shotgun (WGS) entry which is preliminary data.</text>
</comment>